<sequence>MPGAIIKQKAYRHLSRSTQGLNTQALEKQLSVNLQSANPESSSQERMQAKPQITEDLSTTLGAAHWKGRFEEIRRWQDEKVYELLRLEDYNRKSQELEGMAVEHELLKTAYNSLLKENKILDSNVKLAQKVQRLKERNEILSTANERLREEIQNFKHGSQLAAESSNLKDMLEATKASHDELQQKTQGYKAIQKENAQLQKTANGLRRTLLAAQEEKGNLRKDNEQMMSKLATLNPFKIFAGPNWYPELSAKMTKVVKDRWSGRFGSRYTKVRALMTRWESDDLGVASEIAALSQVLEDNFGYEVSTYLIPDLDSENSLVDEVARFLGDSAADELVVFYYGVHVLIHTGGYWAARKTDNSPTLRAAEIQRLFERSSSDSLLLFDSCHAAQSSNTTNPANALTELIVACGFDSVAPGVGSQSFTHNLIQVLQSLSKEGPFPVHQLFNQTLHYCRNRIGRTTETAPVHCSLTGVKGGRRMMLHPLVPAPVPPRASIPKNALSVGIAVEDDFDEKEWEEWILRAPTSAECVLQLRVASCRSYELVMR</sequence>
<dbReference type="GeneID" id="28829166"/>
<keyword evidence="1" id="KW-0175">Coiled coil</keyword>
<evidence type="ECO:0000313" key="2">
    <source>
        <dbReference type="EMBL" id="KUJ21326.1"/>
    </source>
</evidence>
<proteinExistence type="predicted"/>
<evidence type="ECO:0000313" key="3">
    <source>
        <dbReference type="Proteomes" id="UP000070700"/>
    </source>
</evidence>
<dbReference type="KEGG" id="psco:LY89DRAFT_730109"/>
<evidence type="ECO:0000256" key="1">
    <source>
        <dbReference type="SAM" id="Coils"/>
    </source>
</evidence>
<dbReference type="Proteomes" id="UP000070700">
    <property type="component" value="Unassembled WGS sequence"/>
</dbReference>
<organism evidence="2 3">
    <name type="scientific">Mollisia scopiformis</name>
    <name type="common">Conifer needle endophyte fungus</name>
    <name type="synonym">Phialocephala scopiformis</name>
    <dbReference type="NCBI Taxonomy" id="149040"/>
    <lineage>
        <taxon>Eukaryota</taxon>
        <taxon>Fungi</taxon>
        <taxon>Dikarya</taxon>
        <taxon>Ascomycota</taxon>
        <taxon>Pezizomycotina</taxon>
        <taxon>Leotiomycetes</taxon>
        <taxon>Helotiales</taxon>
        <taxon>Mollisiaceae</taxon>
        <taxon>Mollisia</taxon>
    </lineage>
</organism>
<dbReference type="InParanoid" id="A0A194XMH1"/>
<gene>
    <name evidence="2" type="ORF">LY89DRAFT_730109</name>
</gene>
<reference evidence="2 3" key="1">
    <citation type="submission" date="2015-10" db="EMBL/GenBank/DDBJ databases">
        <title>Full genome of DAOMC 229536 Phialocephala scopiformis, a fungal endophyte of spruce producing the potent anti-insectan compound rugulosin.</title>
        <authorList>
            <consortium name="DOE Joint Genome Institute"/>
            <person name="Walker A.K."/>
            <person name="Frasz S.L."/>
            <person name="Seifert K.A."/>
            <person name="Miller J.D."/>
            <person name="Mondo S.J."/>
            <person name="Labutti K."/>
            <person name="Lipzen A."/>
            <person name="Dockter R."/>
            <person name="Kennedy M."/>
            <person name="Grigoriev I.V."/>
            <person name="Spatafora J.W."/>
        </authorList>
    </citation>
    <scope>NUCLEOTIDE SEQUENCE [LARGE SCALE GENOMIC DNA]</scope>
    <source>
        <strain evidence="2 3">CBS 120377</strain>
    </source>
</reference>
<name>A0A194XMH1_MOLSC</name>
<keyword evidence="3" id="KW-1185">Reference proteome</keyword>
<dbReference type="AlphaFoldDB" id="A0A194XMH1"/>
<dbReference type="RefSeq" id="XP_018075681.1">
    <property type="nucleotide sequence ID" value="XM_018219440.1"/>
</dbReference>
<dbReference type="OrthoDB" id="4760831at2759"/>
<dbReference type="EMBL" id="KQ947408">
    <property type="protein sequence ID" value="KUJ21326.1"/>
    <property type="molecule type" value="Genomic_DNA"/>
</dbReference>
<protein>
    <submittedName>
        <fullName evidence="2">Uncharacterized protein</fullName>
    </submittedName>
</protein>
<feature type="coiled-coil region" evidence="1">
    <location>
        <begin position="87"/>
        <end position="230"/>
    </location>
</feature>
<accession>A0A194XMH1</accession>